<dbReference type="EMBL" id="AANZ01000005">
    <property type="protein sequence ID" value="EAQ81453.1"/>
    <property type="molecule type" value="Genomic_DNA"/>
</dbReference>
<evidence type="ECO:0000313" key="2">
    <source>
        <dbReference type="EMBL" id="EAQ81453.1"/>
    </source>
</evidence>
<keyword evidence="1" id="KW-0472">Membrane</keyword>
<dbReference type="HOGENOM" id="CLU_1486322_0_0_0"/>
<keyword evidence="1" id="KW-0812">Transmembrane</keyword>
<sequence>MNSPIPPSLWLAANHRPAQVAALFSAIFFAGSGISALLRTQVAGGFALGLLAAAIVAAGVTLRLRQPPRIRYDHPYLVLRFPGAGIFRVPLEAVECFFIGVAKYEPSGSSPRESVAVVVRLAERAREWKQRDVPAEYGRWCDGYIVLDGTWCEPIAEAKVLQLNRWLIDAKKAPATTGIEK</sequence>
<dbReference type="eggNOG" id="ENOG502ZKG2">
    <property type="taxonomic scope" value="Bacteria"/>
</dbReference>
<dbReference type="Proteomes" id="UP000004358">
    <property type="component" value="Unassembled WGS sequence"/>
</dbReference>
<evidence type="ECO:0000313" key="3">
    <source>
        <dbReference type="Proteomes" id="UP000004358"/>
    </source>
</evidence>
<feature type="transmembrane region" description="Helical" evidence="1">
    <location>
        <begin position="44"/>
        <end position="62"/>
    </location>
</feature>
<dbReference type="AlphaFoldDB" id="A3ZQH7"/>
<proteinExistence type="predicted"/>
<reference evidence="2 3" key="1">
    <citation type="submission" date="2006-02" db="EMBL/GenBank/DDBJ databases">
        <authorList>
            <person name="Amann R."/>
            <person name="Ferriera S."/>
            <person name="Johnson J."/>
            <person name="Kravitz S."/>
            <person name="Halpern A."/>
            <person name="Remington K."/>
            <person name="Beeson K."/>
            <person name="Tran B."/>
            <person name="Rogers Y.-H."/>
            <person name="Friedman R."/>
            <person name="Venter J.C."/>
        </authorList>
    </citation>
    <scope>NUCLEOTIDE SEQUENCE [LARGE SCALE GENOMIC DNA]</scope>
    <source>
        <strain evidence="2 3">DSM 3645</strain>
    </source>
</reference>
<keyword evidence="1" id="KW-1133">Transmembrane helix</keyword>
<comment type="caution">
    <text evidence="2">The sequence shown here is derived from an EMBL/GenBank/DDBJ whole genome shotgun (WGS) entry which is preliminary data.</text>
</comment>
<dbReference type="RefSeq" id="WP_002652642.1">
    <property type="nucleotide sequence ID" value="NZ_CH672376.1"/>
</dbReference>
<evidence type="ECO:0000256" key="1">
    <source>
        <dbReference type="SAM" id="Phobius"/>
    </source>
</evidence>
<gene>
    <name evidence="2" type="ORF">DSM3645_23716</name>
</gene>
<protein>
    <submittedName>
        <fullName evidence="2">Uncharacterized protein</fullName>
    </submittedName>
</protein>
<name>A3ZQH7_9BACT</name>
<dbReference type="STRING" id="314230.DSM3645_23716"/>
<accession>A3ZQH7</accession>
<feature type="transmembrane region" description="Helical" evidence="1">
    <location>
        <begin position="20"/>
        <end position="38"/>
    </location>
</feature>
<organism evidence="2 3">
    <name type="scientific">Blastopirellula marina DSM 3645</name>
    <dbReference type="NCBI Taxonomy" id="314230"/>
    <lineage>
        <taxon>Bacteria</taxon>
        <taxon>Pseudomonadati</taxon>
        <taxon>Planctomycetota</taxon>
        <taxon>Planctomycetia</taxon>
        <taxon>Pirellulales</taxon>
        <taxon>Pirellulaceae</taxon>
        <taxon>Blastopirellula</taxon>
    </lineage>
</organism>